<gene>
    <name evidence="2" type="primary">ceaC</name>
    <name evidence="2" type="ORF">SR1949_22400</name>
</gene>
<dbReference type="InterPro" id="IPR009105">
    <property type="entry name" value="Colicin_E3_ribonuclease"/>
</dbReference>
<dbReference type="RefSeq" id="WP_137667425.1">
    <property type="nucleotide sequence ID" value="NZ_BJCE01000064.1"/>
</dbReference>
<evidence type="ECO:0000259" key="1">
    <source>
        <dbReference type="Pfam" id="PF09000"/>
    </source>
</evidence>
<organism evidence="2 3">
    <name type="scientific">Sphaerospermopsis reniformis</name>
    <dbReference type="NCBI Taxonomy" id="531300"/>
    <lineage>
        <taxon>Bacteria</taxon>
        <taxon>Bacillati</taxon>
        <taxon>Cyanobacteriota</taxon>
        <taxon>Cyanophyceae</taxon>
        <taxon>Nostocales</taxon>
        <taxon>Aphanizomenonaceae</taxon>
        <taxon>Sphaerospermopsis</taxon>
    </lineage>
</organism>
<dbReference type="InterPro" id="IPR036725">
    <property type="entry name" value="ColE3_ribonuclease_sf"/>
</dbReference>
<comment type="caution">
    <text evidence="2">The sequence shown here is derived from an EMBL/GenBank/DDBJ whole genome shotgun (WGS) entry which is preliminary data.</text>
</comment>
<evidence type="ECO:0000313" key="2">
    <source>
        <dbReference type="EMBL" id="GCL37133.1"/>
    </source>
</evidence>
<dbReference type="GO" id="GO:0043022">
    <property type="term" value="F:ribosome binding"/>
    <property type="evidence" value="ECO:0007669"/>
    <property type="project" value="InterPro"/>
</dbReference>
<dbReference type="EMBL" id="BJCE01000064">
    <property type="protein sequence ID" value="GCL37133.1"/>
    <property type="molecule type" value="Genomic_DNA"/>
</dbReference>
<dbReference type="GO" id="GO:0016788">
    <property type="term" value="F:hydrolase activity, acting on ester bonds"/>
    <property type="evidence" value="ECO:0007669"/>
    <property type="project" value="InterPro"/>
</dbReference>
<protein>
    <submittedName>
        <fullName evidence="2">Colicin-E3</fullName>
    </submittedName>
</protein>
<sequence>MSYFPAPIILEAFPQAKKVKGKTPVQGGGALRKRWKDQDYIYEWDSRHGLVEKYDKRGNHLGEFDPFTGEKINPRVPSRRIS</sequence>
<dbReference type="GO" id="GO:0003723">
    <property type="term" value="F:RNA binding"/>
    <property type="evidence" value="ECO:0007669"/>
    <property type="project" value="InterPro"/>
</dbReference>
<reference evidence="3" key="1">
    <citation type="submission" date="2019-02" db="EMBL/GenBank/DDBJ databases">
        <title>Draft genome sequence of Sphaerospermopsis reniformis NIES-1949.</title>
        <authorList>
            <person name="Yamaguchi H."/>
            <person name="Suzuki S."/>
            <person name="Kawachi M."/>
        </authorList>
    </citation>
    <scope>NUCLEOTIDE SEQUENCE [LARGE SCALE GENOMIC DNA]</scope>
    <source>
        <strain evidence="3">NIES-1949</strain>
    </source>
</reference>
<dbReference type="Pfam" id="PF09000">
    <property type="entry name" value="Cytotoxic"/>
    <property type="match status" value="1"/>
</dbReference>
<dbReference type="Proteomes" id="UP000300142">
    <property type="component" value="Unassembled WGS sequence"/>
</dbReference>
<dbReference type="AlphaFoldDB" id="A0A480A091"/>
<dbReference type="Gene3D" id="3.10.380.10">
    <property type="entry name" value="Colicin E3-like ribonuclease domain"/>
    <property type="match status" value="1"/>
</dbReference>
<evidence type="ECO:0000313" key="3">
    <source>
        <dbReference type="Proteomes" id="UP000300142"/>
    </source>
</evidence>
<proteinExistence type="predicted"/>
<keyword evidence="3" id="KW-1185">Reference proteome</keyword>
<accession>A0A480A091</accession>
<dbReference type="SUPFAM" id="SSF63840">
    <property type="entry name" value="Ribonuclease domain of colicin E3"/>
    <property type="match status" value="1"/>
</dbReference>
<name>A0A480A091_9CYAN</name>
<feature type="domain" description="Colicin E3-like ribonuclease" evidence="1">
    <location>
        <begin position="5"/>
        <end position="81"/>
    </location>
</feature>